<reference evidence="8" key="1">
    <citation type="submission" date="2020-08" db="EMBL/GenBank/DDBJ databases">
        <title>Genome public.</title>
        <authorList>
            <person name="Liu C."/>
            <person name="Sun Q."/>
        </authorList>
    </citation>
    <scope>NUCLEOTIDE SEQUENCE</scope>
    <source>
        <strain evidence="8">BX5</strain>
    </source>
</reference>
<dbReference type="GO" id="GO:0006020">
    <property type="term" value="P:inositol metabolic process"/>
    <property type="evidence" value="ECO:0007669"/>
    <property type="project" value="TreeGrafter"/>
</dbReference>
<gene>
    <name evidence="8" type="ORF">H8S55_03990</name>
</gene>
<dbReference type="PANTHER" id="PTHR20854:SF4">
    <property type="entry name" value="INOSITOL-1-MONOPHOSPHATASE-RELATED"/>
    <property type="match status" value="1"/>
</dbReference>
<dbReference type="InterPro" id="IPR022337">
    <property type="entry name" value="Inositol_monophosphatase_SuhB"/>
</dbReference>
<keyword evidence="5 6" id="KW-0460">Magnesium</keyword>
<proteinExistence type="inferred from homology"/>
<evidence type="ECO:0000256" key="1">
    <source>
        <dbReference type="ARBA" id="ARBA00001033"/>
    </source>
</evidence>
<keyword evidence="9" id="KW-1185">Reference proteome</keyword>
<evidence type="ECO:0000313" key="8">
    <source>
        <dbReference type="EMBL" id="MBC5716490.1"/>
    </source>
</evidence>
<dbReference type="Gene3D" id="3.40.190.80">
    <property type="match status" value="1"/>
</dbReference>
<evidence type="ECO:0000256" key="2">
    <source>
        <dbReference type="ARBA" id="ARBA00001946"/>
    </source>
</evidence>
<dbReference type="GO" id="GO:0008934">
    <property type="term" value="F:inositol monophosphate 1-phosphatase activity"/>
    <property type="evidence" value="ECO:0007669"/>
    <property type="project" value="InterPro"/>
</dbReference>
<feature type="binding site" evidence="6">
    <location>
        <position position="88"/>
    </location>
    <ligand>
        <name>Mg(2+)</name>
        <dbReference type="ChEBI" id="CHEBI:18420"/>
        <label>1</label>
        <note>catalytic</note>
    </ligand>
</feature>
<feature type="binding site" evidence="6">
    <location>
        <position position="85"/>
    </location>
    <ligand>
        <name>Mg(2+)</name>
        <dbReference type="ChEBI" id="CHEBI:18420"/>
        <label>1</label>
        <note>catalytic</note>
    </ligand>
</feature>
<dbReference type="InterPro" id="IPR020550">
    <property type="entry name" value="Inositol_monophosphatase_CS"/>
</dbReference>
<comment type="similarity">
    <text evidence="7">Belongs to the inositol monophosphatase superfamily.</text>
</comment>
<dbReference type="Gene3D" id="3.30.540.10">
    <property type="entry name" value="Fructose-1,6-Bisphosphatase, subunit A, domain 1"/>
    <property type="match status" value="1"/>
</dbReference>
<protein>
    <recommendedName>
        <fullName evidence="7">Inositol-1-monophosphatase</fullName>
        <ecNumber evidence="7">3.1.3.25</ecNumber>
    </recommendedName>
</protein>
<dbReference type="PRINTS" id="PR01959">
    <property type="entry name" value="SBIMPHPHTASE"/>
</dbReference>
<dbReference type="EC" id="3.1.3.25" evidence="7"/>
<comment type="cofactor">
    <cofactor evidence="2 6 7">
        <name>Mg(2+)</name>
        <dbReference type="ChEBI" id="CHEBI:18420"/>
    </cofactor>
</comment>
<dbReference type="InterPro" id="IPR000760">
    <property type="entry name" value="Inositol_monophosphatase-like"/>
</dbReference>
<dbReference type="CDD" id="cd01639">
    <property type="entry name" value="IMPase"/>
    <property type="match status" value="1"/>
</dbReference>
<dbReference type="RefSeq" id="WP_186877921.1">
    <property type="nucleotide sequence ID" value="NZ_JACOPN010000002.1"/>
</dbReference>
<evidence type="ECO:0000256" key="6">
    <source>
        <dbReference type="PIRSR" id="PIRSR600760-2"/>
    </source>
</evidence>
<dbReference type="SUPFAM" id="SSF56655">
    <property type="entry name" value="Carbohydrate phosphatase"/>
    <property type="match status" value="1"/>
</dbReference>
<evidence type="ECO:0000256" key="7">
    <source>
        <dbReference type="RuleBase" id="RU364068"/>
    </source>
</evidence>
<keyword evidence="3 6" id="KW-0479">Metal-binding</keyword>
<sequence>MNIQDPKFLAQVEQAVREAGQIFYDRTKVSHMKHKGVTDFVTEVDLSVQTFLKERLAQLAPEVQLMGEEKDNSGLDFEKPMWILDPVDGTMNLVHGFRHSAVSLALADRGQVELGLVYDPYAGELFSARRGCGAFVNGEPIHVSKAKRLADCLVDVGTNPSQREMADRTFRWLRAVYDRCHDIRRVGATSVDLCYVAAGRLDAYMEIGLKPWDYAAGLLIVQEAGGAVVTVDGGAPSLKTGSGILGTNGAVTQELLAVLRQTANG</sequence>
<dbReference type="PRINTS" id="PR00377">
    <property type="entry name" value="IMPHPHTASES"/>
</dbReference>
<accession>A0A8J6M9N9</accession>
<comment type="caution">
    <text evidence="8">The sequence shown here is derived from an EMBL/GenBank/DDBJ whole genome shotgun (WGS) entry which is preliminary data.</text>
</comment>
<name>A0A8J6M9N9_9FIRM</name>
<evidence type="ECO:0000256" key="5">
    <source>
        <dbReference type="ARBA" id="ARBA00022842"/>
    </source>
</evidence>
<feature type="binding site" evidence="6">
    <location>
        <position position="213"/>
    </location>
    <ligand>
        <name>Mg(2+)</name>
        <dbReference type="ChEBI" id="CHEBI:18420"/>
        <label>1</label>
        <note>catalytic</note>
    </ligand>
</feature>
<organism evidence="8 9">
    <name type="scientific">Flintibacter faecis</name>
    <dbReference type="NCBI Taxonomy" id="2763047"/>
    <lineage>
        <taxon>Bacteria</taxon>
        <taxon>Bacillati</taxon>
        <taxon>Bacillota</taxon>
        <taxon>Clostridia</taxon>
        <taxon>Eubacteriales</taxon>
        <taxon>Flintibacter</taxon>
    </lineage>
</organism>
<evidence type="ECO:0000313" key="9">
    <source>
        <dbReference type="Proteomes" id="UP000602260"/>
    </source>
</evidence>
<dbReference type="GO" id="GO:0007165">
    <property type="term" value="P:signal transduction"/>
    <property type="evidence" value="ECO:0007669"/>
    <property type="project" value="TreeGrafter"/>
</dbReference>
<dbReference type="GO" id="GO:0046854">
    <property type="term" value="P:phosphatidylinositol phosphate biosynthetic process"/>
    <property type="evidence" value="ECO:0007669"/>
    <property type="project" value="InterPro"/>
</dbReference>
<dbReference type="AlphaFoldDB" id="A0A8J6M9N9"/>
<dbReference type="PANTHER" id="PTHR20854">
    <property type="entry name" value="INOSITOL MONOPHOSPHATASE"/>
    <property type="match status" value="1"/>
</dbReference>
<dbReference type="Pfam" id="PF00459">
    <property type="entry name" value="Inositol_P"/>
    <property type="match status" value="1"/>
</dbReference>
<dbReference type="PROSITE" id="PS00630">
    <property type="entry name" value="IMP_2"/>
    <property type="match status" value="1"/>
</dbReference>
<dbReference type="EMBL" id="JACOPN010000002">
    <property type="protein sequence ID" value="MBC5716490.1"/>
    <property type="molecule type" value="Genomic_DNA"/>
</dbReference>
<feature type="binding site" evidence="6">
    <location>
        <position position="68"/>
    </location>
    <ligand>
        <name>Mg(2+)</name>
        <dbReference type="ChEBI" id="CHEBI:18420"/>
        <label>1</label>
        <note>catalytic</note>
    </ligand>
</feature>
<dbReference type="GO" id="GO:0046872">
    <property type="term" value="F:metal ion binding"/>
    <property type="evidence" value="ECO:0007669"/>
    <property type="project" value="UniProtKB-KW"/>
</dbReference>
<comment type="catalytic activity">
    <reaction evidence="1 7">
        <text>a myo-inositol phosphate + H2O = myo-inositol + phosphate</text>
        <dbReference type="Rhea" id="RHEA:24056"/>
        <dbReference type="ChEBI" id="CHEBI:15377"/>
        <dbReference type="ChEBI" id="CHEBI:17268"/>
        <dbReference type="ChEBI" id="CHEBI:43474"/>
        <dbReference type="ChEBI" id="CHEBI:84139"/>
        <dbReference type="EC" id="3.1.3.25"/>
    </reaction>
</comment>
<keyword evidence="4 7" id="KW-0378">Hydrolase</keyword>
<evidence type="ECO:0000256" key="4">
    <source>
        <dbReference type="ARBA" id="ARBA00022801"/>
    </source>
</evidence>
<dbReference type="InterPro" id="IPR033942">
    <property type="entry name" value="IMPase"/>
</dbReference>
<dbReference type="Proteomes" id="UP000602260">
    <property type="component" value="Unassembled WGS sequence"/>
</dbReference>
<evidence type="ECO:0000256" key="3">
    <source>
        <dbReference type="ARBA" id="ARBA00022723"/>
    </source>
</evidence>